<evidence type="ECO:0000256" key="1">
    <source>
        <dbReference type="SAM" id="MobiDB-lite"/>
    </source>
</evidence>
<reference evidence="3 4" key="1">
    <citation type="submission" date="2019-12" db="EMBL/GenBank/DDBJ databases">
        <title>Genomic-based taxomic classification of the family Erythrobacteraceae.</title>
        <authorList>
            <person name="Xu L."/>
        </authorList>
    </citation>
    <scope>NUCLEOTIDE SEQUENCE [LARGE SCALE GENOMIC DNA]</scope>
    <source>
        <strain evidence="3 4">S36</strain>
    </source>
</reference>
<feature type="region of interest" description="Disordered" evidence="1">
    <location>
        <begin position="1"/>
        <end position="20"/>
    </location>
</feature>
<dbReference type="EMBL" id="WTYJ01000004">
    <property type="protein sequence ID" value="MXP00532.1"/>
    <property type="molecule type" value="Genomic_DNA"/>
</dbReference>
<dbReference type="RefSeq" id="WP_202392817.1">
    <property type="nucleotide sequence ID" value="NZ_JBHSCP010000003.1"/>
</dbReference>
<evidence type="ECO:0000313" key="3">
    <source>
        <dbReference type="EMBL" id="MXP00532.1"/>
    </source>
</evidence>
<protein>
    <submittedName>
        <fullName evidence="3">Uncharacterized protein</fullName>
    </submittedName>
</protein>
<keyword evidence="2" id="KW-0812">Transmembrane</keyword>
<proteinExistence type="predicted"/>
<accession>A0A6I4TZM9</accession>
<feature type="compositionally biased region" description="Basic and acidic residues" evidence="1">
    <location>
        <begin position="1"/>
        <end position="14"/>
    </location>
</feature>
<gene>
    <name evidence="3" type="ORF">GRI97_16195</name>
</gene>
<keyword evidence="4" id="KW-1185">Reference proteome</keyword>
<dbReference type="AlphaFoldDB" id="A0A6I4TZM9"/>
<keyword evidence="2" id="KW-1133">Transmembrane helix</keyword>
<organism evidence="3 4">
    <name type="scientific">Croceibacterium xixiisoli</name>
    <dbReference type="NCBI Taxonomy" id="1476466"/>
    <lineage>
        <taxon>Bacteria</taxon>
        <taxon>Pseudomonadati</taxon>
        <taxon>Pseudomonadota</taxon>
        <taxon>Alphaproteobacteria</taxon>
        <taxon>Sphingomonadales</taxon>
        <taxon>Erythrobacteraceae</taxon>
        <taxon>Croceibacterium</taxon>
    </lineage>
</organism>
<comment type="caution">
    <text evidence="3">The sequence shown here is derived from an EMBL/GenBank/DDBJ whole genome shotgun (WGS) entry which is preliminary data.</text>
</comment>
<name>A0A6I4TZM9_9SPHN</name>
<keyword evidence="2" id="KW-0472">Membrane</keyword>
<evidence type="ECO:0000313" key="4">
    <source>
        <dbReference type="Proteomes" id="UP000469430"/>
    </source>
</evidence>
<evidence type="ECO:0000256" key="2">
    <source>
        <dbReference type="SAM" id="Phobius"/>
    </source>
</evidence>
<feature type="transmembrane region" description="Helical" evidence="2">
    <location>
        <begin position="23"/>
        <end position="45"/>
    </location>
</feature>
<sequence length="96" mass="9922">MEDSSHTVHRETDQARAGSTPNVVRWVLGIGLFAAIALLSAIWIFSAATTNDDVKGPVSEVETSGGGMMADPTTSAPEPVTDEAAGTPPRVNNTGN</sequence>
<dbReference type="Proteomes" id="UP000469430">
    <property type="component" value="Unassembled WGS sequence"/>
</dbReference>
<feature type="region of interest" description="Disordered" evidence="1">
    <location>
        <begin position="53"/>
        <end position="96"/>
    </location>
</feature>